<gene>
    <name evidence="1" type="ORF">SAMN02745165_01752</name>
</gene>
<organism evidence="1 2">
    <name type="scientific">Malonomonas rubra DSM 5091</name>
    <dbReference type="NCBI Taxonomy" id="1122189"/>
    <lineage>
        <taxon>Bacteria</taxon>
        <taxon>Pseudomonadati</taxon>
        <taxon>Thermodesulfobacteriota</taxon>
        <taxon>Desulfuromonadia</taxon>
        <taxon>Desulfuromonadales</taxon>
        <taxon>Geopsychrobacteraceae</taxon>
        <taxon>Malonomonas</taxon>
    </lineage>
</organism>
<evidence type="ECO:0000313" key="2">
    <source>
        <dbReference type="Proteomes" id="UP000184171"/>
    </source>
</evidence>
<reference evidence="1 2" key="1">
    <citation type="submission" date="2016-11" db="EMBL/GenBank/DDBJ databases">
        <authorList>
            <person name="Jaros S."/>
            <person name="Januszkiewicz K."/>
            <person name="Wedrychowicz H."/>
        </authorList>
    </citation>
    <scope>NUCLEOTIDE SEQUENCE [LARGE SCALE GENOMIC DNA]</scope>
    <source>
        <strain evidence="1 2">DSM 5091</strain>
    </source>
</reference>
<evidence type="ECO:0008006" key="3">
    <source>
        <dbReference type="Google" id="ProtNLM"/>
    </source>
</evidence>
<evidence type="ECO:0000313" key="1">
    <source>
        <dbReference type="EMBL" id="SHJ19049.1"/>
    </source>
</evidence>
<keyword evidence="2" id="KW-1185">Reference proteome</keyword>
<accession>A0A1M6HAB9</accession>
<dbReference type="Proteomes" id="UP000184171">
    <property type="component" value="Unassembled WGS sequence"/>
</dbReference>
<proteinExistence type="predicted"/>
<protein>
    <recommendedName>
        <fullName evidence="3">DUF2971 domain-containing protein</fullName>
    </recommendedName>
</protein>
<dbReference type="EMBL" id="FQZT01000005">
    <property type="protein sequence ID" value="SHJ19049.1"/>
    <property type="molecule type" value="Genomic_DNA"/>
</dbReference>
<name>A0A1M6HAB9_MALRU</name>
<sequence>MMSGGKASLDSGEFLFRFRSAEALLGDDFENGGFQELEKQTIYFARPESLNDPMEGLSDTFWDGDQVLWENLFRHYALSLIWYCGTWLILEPHKIGQAKVSAWLTEKDLPTSSFRALYRDFCSAFCAEIESTELAGLLASQSVPLRRERFTALLFHVHQAALSQLFRLLKENNLSKFELPIERHCENTAKAMVSCWGEIPFRPPAVDIPVEDYLEDMASIGNRVSRQLELGMLTRSDNIAWAQKTIALIVRFPEMYVDAFLQDLHFAPWRVACFSRNCVNASMWGTYGSEHRGAALIFRTKQRGDKRFFRVNGMTGTGAQGIELDVHSIKYRKQPPPLDCFLEMGMLPMGKLVDTWMKSVSGATSVRLREVTDDIESWRTKHWRNGLERATWKHTDWKHEDEQRLIASTALTNDPAPEPLNYNFSQLEGIVFGMRMSSEDKMRISNLIEKKCRAEGRRDFRFFQAYYSPSKGEMCLAELGLLKFGIAD</sequence>
<dbReference type="AlphaFoldDB" id="A0A1M6HAB9"/>